<evidence type="ECO:0000313" key="1">
    <source>
        <dbReference type="EMBL" id="SDU17718.1"/>
    </source>
</evidence>
<reference evidence="2" key="1">
    <citation type="submission" date="2016-10" db="EMBL/GenBank/DDBJ databases">
        <authorList>
            <person name="Varghese N."/>
            <person name="Submissions S."/>
        </authorList>
    </citation>
    <scope>NUCLEOTIDE SEQUENCE [LARGE SCALE GENOMIC DNA]</scope>
    <source>
        <strain evidence="2">DSM 45079</strain>
    </source>
</reference>
<proteinExistence type="predicted"/>
<dbReference type="EMBL" id="LT629791">
    <property type="protein sequence ID" value="SDU17718.1"/>
    <property type="molecule type" value="Genomic_DNA"/>
</dbReference>
<dbReference type="RefSeq" id="WP_046766631.1">
    <property type="nucleotide sequence ID" value="NZ_KQ061219.1"/>
</dbReference>
<gene>
    <name evidence="1" type="ORF">SAMN04488563_0440</name>
</gene>
<organism evidence="1 2">
    <name type="scientific">Jiangella alkaliphila</name>
    <dbReference type="NCBI Taxonomy" id="419479"/>
    <lineage>
        <taxon>Bacteria</taxon>
        <taxon>Bacillati</taxon>
        <taxon>Actinomycetota</taxon>
        <taxon>Actinomycetes</taxon>
        <taxon>Jiangellales</taxon>
        <taxon>Jiangellaceae</taxon>
        <taxon>Jiangella</taxon>
    </lineage>
</organism>
<sequence>MSHATQSQTAVNAGSATPALRTDFDLDLTVLPVGDNPDVHRIFASDTQEPCQCSTDQCH</sequence>
<evidence type="ECO:0000313" key="2">
    <source>
        <dbReference type="Proteomes" id="UP000182977"/>
    </source>
</evidence>
<keyword evidence="2" id="KW-1185">Reference proteome</keyword>
<dbReference type="Proteomes" id="UP000182977">
    <property type="component" value="Chromosome I"/>
</dbReference>
<dbReference type="AlphaFoldDB" id="A0A1H2GE94"/>
<name>A0A1H2GE94_9ACTN</name>
<accession>A0A1H2GE94</accession>
<dbReference type="STRING" id="419479.SAMN04488563_0440"/>
<protein>
    <submittedName>
        <fullName evidence="1">Uncharacterized protein</fullName>
    </submittedName>
</protein>